<dbReference type="Gene3D" id="1.10.1200.10">
    <property type="entry name" value="ACP-like"/>
    <property type="match status" value="1"/>
</dbReference>
<dbReference type="EMBL" id="CAJOBC010082441">
    <property type="protein sequence ID" value="CAF4286402.1"/>
    <property type="molecule type" value="Genomic_DNA"/>
</dbReference>
<dbReference type="AlphaFoldDB" id="A0A815KEN9"/>
<feature type="domain" description="Carrier" evidence="1">
    <location>
        <begin position="525"/>
        <end position="599"/>
    </location>
</feature>
<organism evidence="3 6">
    <name type="scientific">Didymodactylos carnosus</name>
    <dbReference type="NCBI Taxonomy" id="1234261"/>
    <lineage>
        <taxon>Eukaryota</taxon>
        <taxon>Metazoa</taxon>
        <taxon>Spiralia</taxon>
        <taxon>Gnathifera</taxon>
        <taxon>Rotifera</taxon>
        <taxon>Eurotatoria</taxon>
        <taxon>Bdelloidea</taxon>
        <taxon>Philodinida</taxon>
        <taxon>Philodinidae</taxon>
        <taxon>Didymodactylos</taxon>
    </lineage>
</organism>
<sequence length="599" mass="66073">MDVKQPLEKTLCQLLHEQVITNGKAVALEHDGRVVSYAEVWSVCVNVASAIRNLLTAIGKDGKVCIAIMAYRSIQTVQSIWSILLAGCHYVIIDPDLPIERKLWILRETKAVILIINDIDGNEDEKQTMSVVPTATFESLLNQIKETDNISMQYYLVKNSIKPDDLAYIIFTSGSTGTPEGVCTTHKNIVCRTVGVGCHSIRSGYRVGQICSLSFDVSTFEIYATLLNGGVLVIINNSAIASCSALAAHHLNMVNPPTAIFNTLAKQPEAASFFPALDAVIFAGEKANSKSVQAVTQYASSMLINGYGPTETTHNALCYIITKESSALHSIPIGRPLPNTYMYVVDSHLKLVPIGVSGELLIGGAGVSAGYFNDKKLTAQKFIMNPFISINGPKNQKIVYRTGDIVRMLEDGNIEYQHRVDSQVKIRSQRIELCEIESRLLDLEEISEVVVILRNDIFEEHAADQQHLVAYVVLTKALHSTEDRIRCCLTQWLPHHMVPSFIIILETMPLNSIGKINRKMLPKPAMIKSVRSIVLTILASVLKKQTLLGSANFLQLGGHSLSAMEVMARLYQSFGITRLSVTYFKVSLSTITPTKLNRL</sequence>
<dbReference type="GO" id="GO:0044550">
    <property type="term" value="P:secondary metabolite biosynthetic process"/>
    <property type="evidence" value="ECO:0007669"/>
    <property type="project" value="TreeGrafter"/>
</dbReference>
<evidence type="ECO:0000313" key="5">
    <source>
        <dbReference type="EMBL" id="CAF4286402.1"/>
    </source>
</evidence>
<reference evidence="3" key="1">
    <citation type="submission" date="2021-02" db="EMBL/GenBank/DDBJ databases">
        <authorList>
            <person name="Nowell W R."/>
        </authorList>
    </citation>
    <scope>NUCLEOTIDE SEQUENCE</scope>
</reference>
<gene>
    <name evidence="3" type="ORF">GPM918_LOCUS32837</name>
    <name evidence="2" type="ORF">OVA965_LOCUS18869</name>
    <name evidence="5" type="ORF">SRO942_LOCUS33510</name>
    <name evidence="4" type="ORF">TMI583_LOCUS18878</name>
</gene>
<dbReference type="InterPro" id="IPR010071">
    <property type="entry name" value="AA_adenyl_dom"/>
</dbReference>
<dbReference type="InterPro" id="IPR045851">
    <property type="entry name" value="AMP-bd_C_sf"/>
</dbReference>
<dbReference type="InterPro" id="IPR036736">
    <property type="entry name" value="ACP-like_sf"/>
</dbReference>
<dbReference type="PANTHER" id="PTHR45527">
    <property type="entry name" value="NONRIBOSOMAL PEPTIDE SYNTHETASE"/>
    <property type="match status" value="1"/>
</dbReference>
<dbReference type="Proteomes" id="UP000663829">
    <property type="component" value="Unassembled WGS sequence"/>
</dbReference>
<evidence type="ECO:0000313" key="6">
    <source>
        <dbReference type="Proteomes" id="UP000663829"/>
    </source>
</evidence>
<dbReference type="PROSITE" id="PS50075">
    <property type="entry name" value="CARRIER"/>
    <property type="match status" value="1"/>
</dbReference>
<dbReference type="Gene3D" id="3.30.300.30">
    <property type="match status" value="1"/>
</dbReference>
<protein>
    <recommendedName>
        <fullName evidence="1">Carrier domain-containing protein</fullName>
    </recommendedName>
</protein>
<proteinExistence type="predicted"/>
<evidence type="ECO:0000313" key="4">
    <source>
        <dbReference type="EMBL" id="CAF3853601.1"/>
    </source>
</evidence>
<dbReference type="Proteomes" id="UP000681722">
    <property type="component" value="Unassembled WGS sequence"/>
</dbReference>
<dbReference type="GO" id="GO:0005737">
    <property type="term" value="C:cytoplasm"/>
    <property type="evidence" value="ECO:0007669"/>
    <property type="project" value="TreeGrafter"/>
</dbReference>
<dbReference type="SUPFAM" id="SSF47336">
    <property type="entry name" value="ACP-like"/>
    <property type="match status" value="1"/>
</dbReference>
<dbReference type="InterPro" id="IPR000873">
    <property type="entry name" value="AMP-dep_synth/lig_dom"/>
</dbReference>
<comment type="caution">
    <text evidence="3">The sequence shown here is derived from an EMBL/GenBank/DDBJ whole genome shotgun (WGS) entry which is preliminary data.</text>
</comment>
<name>A0A815KEN9_9BILA</name>
<dbReference type="EMBL" id="CAJNOQ010017034">
    <property type="protein sequence ID" value="CAF1391898.1"/>
    <property type="molecule type" value="Genomic_DNA"/>
</dbReference>
<dbReference type="Proteomes" id="UP000682733">
    <property type="component" value="Unassembled WGS sequence"/>
</dbReference>
<evidence type="ECO:0000313" key="3">
    <source>
        <dbReference type="EMBL" id="CAF1391898.1"/>
    </source>
</evidence>
<evidence type="ECO:0000259" key="1">
    <source>
        <dbReference type="PROSITE" id="PS50075"/>
    </source>
</evidence>
<dbReference type="Pfam" id="PF00501">
    <property type="entry name" value="AMP-binding"/>
    <property type="match status" value="1"/>
</dbReference>
<dbReference type="EMBL" id="CAJOBA010009543">
    <property type="protein sequence ID" value="CAF3853601.1"/>
    <property type="molecule type" value="Genomic_DNA"/>
</dbReference>
<dbReference type="SUPFAM" id="SSF56801">
    <property type="entry name" value="Acetyl-CoA synthetase-like"/>
    <property type="match status" value="1"/>
</dbReference>
<dbReference type="Gene3D" id="3.40.50.980">
    <property type="match status" value="2"/>
</dbReference>
<dbReference type="InterPro" id="IPR009081">
    <property type="entry name" value="PP-bd_ACP"/>
</dbReference>
<dbReference type="Gene3D" id="2.30.38.10">
    <property type="entry name" value="Luciferase, Domain 3"/>
    <property type="match status" value="1"/>
</dbReference>
<dbReference type="NCBIfam" id="TIGR01733">
    <property type="entry name" value="AA-adenyl-dom"/>
    <property type="match status" value="1"/>
</dbReference>
<dbReference type="OrthoDB" id="416786at2759"/>
<dbReference type="PANTHER" id="PTHR45527:SF1">
    <property type="entry name" value="FATTY ACID SYNTHASE"/>
    <property type="match status" value="1"/>
</dbReference>
<dbReference type="Proteomes" id="UP000677228">
    <property type="component" value="Unassembled WGS sequence"/>
</dbReference>
<dbReference type="InterPro" id="IPR025110">
    <property type="entry name" value="AMP-bd_C"/>
</dbReference>
<keyword evidence="6" id="KW-1185">Reference proteome</keyword>
<dbReference type="EMBL" id="CAJNOK010009528">
    <property type="protein sequence ID" value="CAF1092169.1"/>
    <property type="molecule type" value="Genomic_DNA"/>
</dbReference>
<dbReference type="GO" id="GO:0043041">
    <property type="term" value="P:amino acid activation for nonribosomal peptide biosynthetic process"/>
    <property type="evidence" value="ECO:0007669"/>
    <property type="project" value="TreeGrafter"/>
</dbReference>
<dbReference type="Pfam" id="PF00550">
    <property type="entry name" value="PP-binding"/>
    <property type="match status" value="1"/>
</dbReference>
<dbReference type="CDD" id="cd05930">
    <property type="entry name" value="A_NRPS"/>
    <property type="match status" value="1"/>
</dbReference>
<dbReference type="GO" id="GO:0031177">
    <property type="term" value="F:phosphopantetheine binding"/>
    <property type="evidence" value="ECO:0007669"/>
    <property type="project" value="TreeGrafter"/>
</dbReference>
<accession>A0A815KEN9</accession>
<evidence type="ECO:0000313" key="2">
    <source>
        <dbReference type="EMBL" id="CAF1092169.1"/>
    </source>
</evidence>
<dbReference type="Pfam" id="PF13193">
    <property type="entry name" value="AMP-binding_C"/>
    <property type="match status" value="1"/>
</dbReference>